<sequence>MGLIVKHLSIAKEDQQVVTRNWSKNVSKRERGVATVAGNVISSVLCLVLPTLIPKPVVTPFFNDSLVLMIVLLLTSKYLKQSSPAAAAAPLTPCPIFLQKA</sequence>
<dbReference type="WBParaSite" id="nRc.2.0.1.t31422-RA">
    <property type="protein sequence ID" value="nRc.2.0.1.t31422-RA"/>
    <property type="gene ID" value="nRc.2.0.1.g31422"/>
</dbReference>
<proteinExistence type="predicted"/>
<reference evidence="2" key="1">
    <citation type="submission" date="2022-11" db="UniProtKB">
        <authorList>
            <consortium name="WormBaseParasite"/>
        </authorList>
    </citation>
    <scope>IDENTIFICATION</scope>
</reference>
<keyword evidence="1" id="KW-1185">Reference proteome</keyword>
<dbReference type="Proteomes" id="UP000887565">
    <property type="component" value="Unplaced"/>
</dbReference>
<evidence type="ECO:0000313" key="2">
    <source>
        <dbReference type="WBParaSite" id="nRc.2.0.1.t31422-RA"/>
    </source>
</evidence>
<evidence type="ECO:0000313" key="1">
    <source>
        <dbReference type="Proteomes" id="UP000887565"/>
    </source>
</evidence>
<organism evidence="1 2">
    <name type="scientific">Romanomermis culicivorax</name>
    <name type="common">Nematode worm</name>
    <dbReference type="NCBI Taxonomy" id="13658"/>
    <lineage>
        <taxon>Eukaryota</taxon>
        <taxon>Metazoa</taxon>
        <taxon>Ecdysozoa</taxon>
        <taxon>Nematoda</taxon>
        <taxon>Enoplea</taxon>
        <taxon>Dorylaimia</taxon>
        <taxon>Mermithida</taxon>
        <taxon>Mermithoidea</taxon>
        <taxon>Mermithidae</taxon>
        <taxon>Romanomermis</taxon>
    </lineage>
</organism>
<dbReference type="AlphaFoldDB" id="A0A915JYJ3"/>
<accession>A0A915JYJ3</accession>
<protein>
    <submittedName>
        <fullName evidence="2">Uncharacterized protein</fullName>
    </submittedName>
</protein>
<name>A0A915JYJ3_ROMCU</name>